<dbReference type="Pfam" id="PF13439">
    <property type="entry name" value="Glyco_transf_4"/>
    <property type="match status" value="1"/>
</dbReference>
<dbReference type="Pfam" id="PF00534">
    <property type="entry name" value="Glycos_transf_1"/>
    <property type="match status" value="1"/>
</dbReference>
<keyword evidence="5" id="KW-1185">Reference proteome</keyword>
<accession>I8XGH5</accession>
<dbReference type="InterPro" id="IPR028098">
    <property type="entry name" value="Glyco_trans_4-like_N"/>
</dbReference>
<feature type="domain" description="Glycosyltransferase subfamily 4-like N-terminal" evidence="3">
    <location>
        <begin position="13"/>
        <end position="151"/>
    </location>
</feature>
<name>I8XGH5_9BACE</name>
<gene>
    <name evidence="4" type="ORF">HMPREF1068_02544</name>
</gene>
<dbReference type="EMBL" id="AGXS01000016">
    <property type="protein sequence ID" value="EIY49985.1"/>
    <property type="molecule type" value="Genomic_DNA"/>
</dbReference>
<dbReference type="RefSeq" id="WP_007485627.1">
    <property type="nucleotide sequence ID" value="NZ_JH724314.1"/>
</dbReference>
<evidence type="ECO:0008006" key="6">
    <source>
        <dbReference type="Google" id="ProtNLM"/>
    </source>
</evidence>
<evidence type="ECO:0000259" key="3">
    <source>
        <dbReference type="Pfam" id="PF13439"/>
    </source>
</evidence>
<dbReference type="HOGENOM" id="CLU_009583_0_1_10"/>
<dbReference type="AlphaFoldDB" id="I8XGH5"/>
<dbReference type="CDD" id="cd03811">
    <property type="entry name" value="GT4_GT28_WabH-like"/>
    <property type="match status" value="1"/>
</dbReference>
<dbReference type="PANTHER" id="PTHR46401:SF2">
    <property type="entry name" value="GLYCOSYLTRANSFERASE WBBK-RELATED"/>
    <property type="match status" value="1"/>
</dbReference>
<dbReference type="Proteomes" id="UP000003089">
    <property type="component" value="Unassembled WGS sequence"/>
</dbReference>
<keyword evidence="1" id="KW-0808">Transferase</keyword>
<dbReference type="InterPro" id="IPR001296">
    <property type="entry name" value="Glyco_trans_1"/>
</dbReference>
<evidence type="ECO:0000256" key="1">
    <source>
        <dbReference type="ARBA" id="ARBA00022679"/>
    </source>
</evidence>
<proteinExistence type="predicted"/>
<sequence length="344" mass="39182">MVIVHIIFSFLRGGTESMLVDILNEQVKTEKVSLIIINNLFNQELLNSIHKDVRVIRLNRIPGSRNIFAFIKLHYHLLKISPQIIHCHDVNIVKMLFFTKAKLCFTLHNVQSQLSDIKKYDKVFAVSNAVKEYIKEQAGIEAQVIYNGIFPDFIEKRKSPPGSPFRIIQIGRLDKDIKGQDLLIQAISKVIKNGYDTELYLAGKGKSYDYLKKITDKLGIEKKIFFLGEKSRNEIYANLHKYDLLVQPSFFEGFGLTIIEAMAAHVPVLVSNLAGPMEVIDEGECGDYFEAGNLADLTAKIENIINTPHTDNIKIKKASERVNTYFNISHSAQCYLNSYNDLIR</sequence>
<comment type="caution">
    <text evidence="4">The sequence shown here is derived from an EMBL/GenBank/DDBJ whole genome shotgun (WGS) entry which is preliminary data.</text>
</comment>
<dbReference type="eggNOG" id="COG0438">
    <property type="taxonomic scope" value="Bacteria"/>
</dbReference>
<dbReference type="GO" id="GO:0009103">
    <property type="term" value="P:lipopolysaccharide biosynthetic process"/>
    <property type="evidence" value="ECO:0007669"/>
    <property type="project" value="TreeGrafter"/>
</dbReference>
<evidence type="ECO:0000313" key="5">
    <source>
        <dbReference type="Proteomes" id="UP000003089"/>
    </source>
</evidence>
<evidence type="ECO:0000313" key="4">
    <source>
        <dbReference type="EMBL" id="EIY49985.1"/>
    </source>
</evidence>
<dbReference type="Gene3D" id="3.40.50.2000">
    <property type="entry name" value="Glycogen Phosphorylase B"/>
    <property type="match status" value="2"/>
</dbReference>
<evidence type="ECO:0000259" key="2">
    <source>
        <dbReference type="Pfam" id="PF00534"/>
    </source>
</evidence>
<dbReference type="GO" id="GO:0016757">
    <property type="term" value="F:glycosyltransferase activity"/>
    <property type="evidence" value="ECO:0007669"/>
    <property type="project" value="InterPro"/>
</dbReference>
<dbReference type="PANTHER" id="PTHR46401">
    <property type="entry name" value="GLYCOSYLTRANSFERASE WBBK-RELATED"/>
    <property type="match status" value="1"/>
</dbReference>
<protein>
    <recommendedName>
        <fullName evidence="6">Glycosyl transferase family 1 domain-containing protein</fullName>
    </recommendedName>
</protein>
<reference evidence="4 5" key="1">
    <citation type="submission" date="2012-02" db="EMBL/GenBank/DDBJ databases">
        <title>The Genome Sequence of Bacteroides nordii CL02T12C05.</title>
        <authorList>
            <consortium name="The Broad Institute Genome Sequencing Platform"/>
            <person name="Earl A."/>
            <person name="Ward D."/>
            <person name="Feldgarden M."/>
            <person name="Gevers D."/>
            <person name="Zitomersky N.L."/>
            <person name="Coyne M.J."/>
            <person name="Comstock L.E."/>
            <person name="Young S.K."/>
            <person name="Zeng Q."/>
            <person name="Gargeya S."/>
            <person name="Fitzgerald M."/>
            <person name="Haas B."/>
            <person name="Abouelleil A."/>
            <person name="Alvarado L."/>
            <person name="Arachchi H.M."/>
            <person name="Berlin A."/>
            <person name="Chapman S.B."/>
            <person name="Gearin G."/>
            <person name="Goldberg J."/>
            <person name="Griggs A."/>
            <person name="Gujja S."/>
            <person name="Hansen M."/>
            <person name="Heiman D."/>
            <person name="Howarth C."/>
            <person name="Larimer J."/>
            <person name="Lui A."/>
            <person name="MacDonald P.J.P."/>
            <person name="McCowen C."/>
            <person name="Montmayeur A."/>
            <person name="Murphy C."/>
            <person name="Neiman D."/>
            <person name="Pearson M."/>
            <person name="Priest M."/>
            <person name="Roberts A."/>
            <person name="Saif S."/>
            <person name="Shea T."/>
            <person name="Sisk P."/>
            <person name="Stolte C."/>
            <person name="Sykes S."/>
            <person name="Wortman J."/>
            <person name="Nusbaum C."/>
            <person name="Birren B."/>
        </authorList>
    </citation>
    <scope>NUCLEOTIDE SEQUENCE [LARGE SCALE GENOMIC DNA]</scope>
    <source>
        <strain evidence="4 5">CL02T12C05</strain>
    </source>
</reference>
<dbReference type="STRING" id="997884.HMPREF1068_02544"/>
<dbReference type="SUPFAM" id="SSF53756">
    <property type="entry name" value="UDP-Glycosyltransferase/glycogen phosphorylase"/>
    <property type="match status" value="1"/>
</dbReference>
<feature type="domain" description="Glycosyl transferase family 1" evidence="2">
    <location>
        <begin position="156"/>
        <end position="318"/>
    </location>
</feature>
<dbReference type="PATRIC" id="fig|997884.3.peg.2614"/>
<organism evidence="4 5">
    <name type="scientific">Bacteroides nordii CL02T12C05</name>
    <dbReference type="NCBI Taxonomy" id="997884"/>
    <lineage>
        <taxon>Bacteria</taxon>
        <taxon>Pseudomonadati</taxon>
        <taxon>Bacteroidota</taxon>
        <taxon>Bacteroidia</taxon>
        <taxon>Bacteroidales</taxon>
        <taxon>Bacteroidaceae</taxon>
        <taxon>Bacteroides</taxon>
    </lineage>
</organism>